<dbReference type="GO" id="GO:0008289">
    <property type="term" value="F:lipid binding"/>
    <property type="evidence" value="ECO:0007669"/>
    <property type="project" value="UniProtKB-KW"/>
</dbReference>
<dbReference type="SMART" id="SM00382">
    <property type="entry name" value="AAA"/>
    <property type="match status" value="1"/>
</dbReference>
<feature type="binding site" evidence="8">
    <location>
        <position position="170"/>
    </location>
    <ligand>
        <name>ATP</name>
        <dbReference type="ChEBI" id="CHEBI:30616"/>
    </ligand>
</feature>
<evidence type="ECO:0000259" key="12">
    <source>
        <dbReference type="SMART" id="SM00382"/>
    </source>
</evidence>
<dbReference type="CDD" id="cd06571">
    <property type="entry name" value="Bac_DnaA_C"/>
    <property type="match status" value="1"/>
</dbReference>
<dbReference type="GO" id="GO:0006270">
    <property type="term" value="P:DNA replication initiation"/>
    <property type="evidence" value="ECO:0007669"/>
    <property type="project" value="UniProtKB-UniRule"/>
</dbReference>
<dbReference type="PRINTS" id="PR00051">
    <property type="entry name" value="DNAA"/>
</dbReference>
<dbReference type="GO" id="GO:0006275">
    <property type="term" value="P:regulation of DNA replication"/>
    <property type="evidence" value="ECO:0007669"/>
    <property type="project" value="UniProtKB-UniRule"/>
</dbReference>
<dbReference type="GO" id="GO:0003688">
    <property type="term" value="F:DNA replication origin binding"/>
    <property type="evidence" value="ECO:0007669"/>
    <property type="project" value="UniProtKB-UniRule"/>
</dbReference>
<feature type="region of interest" description="Domain I, interacts with DnaA modulators" evidence="8">
    <location>
        <begin position="1"/>
        <end position="96"/>
    </location>
</feature>
<proteinExistence type="inferred from homology"/>
<dbReference type="EMBL" id="CP001928">
    <property type="protein sequence ID" value="ADI38365.1"/>
    <property type="molecule type" value="Genomic_DNA"/>
</dbReference>
<evidence type="ECO:0000256" key="2">
    <source>
        <dbReference type="ARBA" id="ARBA00022490"/>
    </source>
</evidence>
<comment type="similarity">
    <text evidence="1 8 11">Belongs to the DnaA family.</text>
</comment>
<dbReference type="CDD" id="cd00009">
    <property type="entry name" value="AAA"/>
    <property type="match status" value="1"/>
</dbReference>
<dbReference type="PANTHER" id="PTHR30050">
    <property type="entry name" value="CHROMOSOMAL REPLICATION INITIATOR PROTEIN DNAA"/>
    <property type="match status" value="1"/>
</dbReference>
<feature type="domain" description="AAA+ ATPase" evidence="12">
    <location>
        <begin position="157"/>
        <end position="285"/>
    </location>
</feature>
<feature type="domain" description="Chromosomal replication initiator DnaA C-terminal" evidence="13">
    <location>
        <begin position="374"/>
        <end position="442"/>
    </location>
</feature>
<comment type="subunit">
    <text evidence="8">Oligomerizes as a right-handed, spiral filament on DNA at oriC.</text>
</comment>
<dbReference type="SMART" id="SM00760">
    <property type="entry name" value="Bac_DnaA_C"/>
    <property type="match status" value="1"/>
</dbReference>
<comment type="caution">
    <text evidence="8">Lacks conserved residue(s) required for the propagation of feature annotation.</text>
</comment>
<feature type="binding site" evidence="8">
    <location>
        <position position="168"/>
    </location>
    <ligand>
        <name>ATP</name>
        <dbReference type="ChEBI" id="CHEBI:30616"/>
    </ligand>
</feature>
<comment type="subcellular location">
    <subcellularLocation>
        <location evidence="8">Cytoplasm</location>
    </subcellularLocation>
</comment>
<feature type="region of interest" description="Domain IV, binds dsDNA" evidence="8">
    <location>
        <begin position="339"/>
        <end position="466"/>
    </location>
</feature>
<dbReference type="PANTHER" id="PTHR30050:SF2">
    <property type="entry name" value="CHROMOSOMAL REPLICATION INITIATOR PROTEIN DNAA"/>
    <property type="match status" value="1"/>
</dbReference>
<evidence type="ECO:0000256" key="1">
    <source>
        <dbReference type="ARBA" id="ARBA00006583"/>
    </source>
</evidence>
<name>D6YW54_WADCW</name>
<dbReference type="SUPFAM" id="SSF48295">
    <property type="entry name" value="TrpR-like"/>
    <property type="match status" value="1"/>
</dbReference>
<dbReference type="Pfam" id="PF00308">
    <property type="entry name" value="Bac_DnaA"/>
    <property type="match status" value="1"/>
</dbReference>
<evidence type="ECO:0000256" key="9">
    <source>
        <dbReference type="NCBIfam" id="TIGR00362"/>
    </source>
</evidence>
<dbReference type="PROSITE" id="PS01008">
    <property type="entry name" value="DNAA"/>
    <property type="match status" value="1"/>
</dbReference>
<evidence type="ECO:0000256" key="5">
    <source>
        <dbReference type="ARBA" id="ARBA00022840"/>
    </source>
</evidence>
<dbReference type="KEGG" id="wch:wcw_1006"/>
<evidence type="ECO:0000259" key="13">
    <source>
        <dbReference type="SMART" id="SM00760"/>
    </source>
</evidence>
<dbReference type="GO" id="GO:0005524">
    <property type="term" value="F:ATP binding"/>
    <property type="evidence" value="ECO:0007669"/>
    <property type="project" value="UniProtKB-UniRule"/>
</dbReference>
<dbReference type="HOGENOM" id="CLU_026910_3_2_0"/>
<dbReference type="Gene3D" id="3.40.50.300">
    <property type="entry name" value="P-loop containing nucleotide triphosphate hydrolases"/>
    <property type="match status" value="1"/>
</dbReference>
<dbReference type="HAMAP" id="MF_00377">
    <property type="entry name" value="DnaA_bact"/>
    <property type="match status" value="1"/>
</dbReference>
<evidence type="ECO:0000256" key="6">
    <source>
        <dbReference type="ARBA" id="ARBA00023121"/>
    </source>
</evidence>
<dbReference type="InterPro" id="IPR013317">
    <property type="entry name" value="DnaA_dom"/>
</dbReference>
<evidence type="ECO:0000256" key="7">
    <source>
        <dbReference type="ARBA" id="ARBA00023125"/>
    </source>
</evidence>
<feature type="binding site" evidence="8">
    <location>
        <position position="172"/>
    </location>
    <ligand>
        <name>ATP</name>
        <dbReference type="ChEBI" id="CHEBI:30616"/>
    </ligand>
</feature>
<protein>
    <recommendedName>
        <fullName evidence="8 9">Chromosomal replication initiator protein DnaA</fullName>
    </recommendedName>
</protein>
<keyword evidence="4 8" id="KW-0547">Nucleotide-binding</keyword>
<dbReference type="eggNOG" id="COG0593">
    <property type="taxonomic scope" value="Bacteria"/>
</dbReference>
<dbReference type="Pfam" id="PF08299">
    <property type="entry name" value="Bac_DnaA_C"/>
    <property type="match status" value="1"/>
</dbReference>
<evidence type="ECO:0000256" key="10">
    <source>
        <dbReference type="RuleBase" id="RU000577"/>
    </source>
</evidence>
<feature type="binding site" evidence="8">
    <location>
        <position position="171"/>
    </location>
    <ligand>
        <name>ATP</name>
        <dbReference type="ChEBI" id="CHEBI:30616"/>
    </ligand>
</feature>
<keyword evidence="6 8" id="KW-0446">Lipid-binding</keyword>
<dbReference type="NCBIfam" id="TIGR00362">
    <property type="entry name" value="DnaA"/>
    <property type="match status" value="1"/>
</dbReference>
<evidence type="ECO:0000256" key="4">
    <source>
        <dbReference type="ARBA" id="ARBA00022741"/>
    </source>
</evidence>
<dbReference type="Gene3D" id="1.10.1750.10">
    <property type="match status" value="1"/>
</dbReference>
<evidence type="ECO:0000256" key="8">
    <source>
        <dbReference type="HAMAP-Rule" id="MF_00377"/>
    </source>
</evidence>
<evidence type="ECO:0000256" key="3">
    <source>
        <dbReference type="ARBA" id="ARBA00022705"/>
    </source>
</evidence>
<comment type="domain">
    <text evidence="8">Domain I is involved in oligomerization and binding regulators, domain II is flexibile and of varying length in different bacteria, domain III forms the AAA+ region, while domain IV binds dsDNA.</text>
</comment>
<dbReference type="SUPFAM" id="SSF52540">
    <property type="entry name" value="P-loop containing nucleoside triphosphate hydrolases"/>
    <property type="match status" value="1"/>
</dbReference>
<keyword evidence="15" id="KW-1185">Reference proteome</keyword>
<organism evidence="14 15">
    <name type="scientific">Waddlia chondrophila (strain ATCC VR-1470 / WSU 86-1044)</name>
    <dbReference type="NCBI Taxonomy" id="716544"/>
    <lineage>
        <taxon>Bacteria</taxon>
        <taxon>Pseudomonadati</taxon>
        <taxon>Chlamydiota</taxon>
        <taxon>Chlamydiia</taxon>
        <taxon>Parachlamydiales</taxon>
        <taxon>Waddliaceae</taxon>
        <taxon>Waddlia</taxon>
    </lineage>
</organism>
<dbReference type="STRING" id="716544.wcw_1006"/>
<evidence type="ECO:0000256" key="11">
    <source>
        <dbReference type="RuleBase" id="RU004227"/>
    </source>
</evidence>
<dbReference type="GO" id="GO:0005886">
    <property type="term" value="C:plasma membrane"/>
    <property type="evidence" value="ECO:0007669"/>
    <property type="project" value="TreeGrafter"/>
</dbReference>
<keyword evidence="3 8" id="KW-0235">DNA replication</keyword>
<dbReference type="RefSeq" id="WP_013182079.1">
    <property type="nucleotide sequence ID" value="NC_014225.1"/>
</dbReference>
<keyword evidence="7 8" id="KW-0238">DNA-binding</keyword>
<comment type="function">
    <text evidence="8 10">Plays an essential role in the initiation and regulation of chromosomal replication. ATP-DnaA binds to the origin of replication (oriC) to initiate formation of the DNA replication initiation complex once per cell cycle. Binds the DnaA box (a 9 base pair repeat at the origin) and separates the double-stranded (ds)DNA. Forms a right-handed helical filament on oriC DNA; dsDNA binds to the exterior of the filament while single-stranded (ss)DNA is stabiized in the filament's interior. The ATP-DnaA-oriC complex binds and stabilizes one strand of the AT-rich DNA unwinding element (DUE), permitting loading of DNA polymerase. After initiation quickly degrades to an ADP-DnaA complex that is not apt for DNA replication. Binds acidic phospholipids.</text>
</comment>
<dbReference type="Gene3D" id="3.30.300.180">
    <property type="match status" value="1"/>
</dbReference>
<dbReference type="InterPro" id="IPR003593">
    <property type="entry name" value="AAA+_ATPase"/>
</dbReference>
<accession>D6YW54</accession>
<evidence type="ECO:0000313" key="15">
    <source>
        <dbReference type="Proteomes" id="UP000001505"/>
    </source>
</evidence>
<dbReference type="InterPro" id="IPR020591">
    <property type="entry name" value="Chromosome_initiator_DnaA-like"/>
</dbReference>
<dbReference type="AlphaFoldDB" id="D6YW54"/>
<keyword evidence="5 8" id="KW-0067">ATP-binding</keyword>
<dbReference type="InterPro" id="IPR010921">
    <property type="entry name" value="Trp_repressor/repl_initiator"/>
</dbReference>
<dbReference type="Proteomes" id="UP000001505">
    <property type="component" value="Chromosome"/>
</dbReference>
<dbReference type="InterPro" id="IPR013159">
    <property type="entry name" value="DnaA_C"/>
</dbReference>
<dbReference type="InterPro" id="IPR027417">
    <property type="entry name" value="P-loop_NTPase"/>
</dbReference>
<dbReference type="InterPro" id="IPR001957">
    <property type="entry name" value="Chromosome_initiator_DnaA"/>
</dbReference>
<sequence>MIGIYQKVGKMQAWDLFLKEMEREIGLETAKKWLYSLKVADFDACNLYLEAKDAFQVMWFEEHVRKKANKHLVNNNRKQIKVHLSVKGLGKPKKAASKVKNIPPAFTLAFDELDPLFTFDHFIPSESNLLAHKLLFKTTNYDPISSQVVSNPSELASFNPIFLFGGKGTGKTHLLMATAHAINCSHKKALYVRSETFTVHVVSAIRAGEMSLFRQAYRSVDVLLIDDVHLFSKKWATQEELFHTFNALHLAGKQIILSANCAPQELQHIEPRLISRFEWGIVLPLNPLPKEDMRKVIQRKAKAFDTQLHPKVEEFLLEMFSSTTNSIAAALESLLMRHHLRMREQKKASAPITVQLAKHLLKDLIEKESLSALTPEKIIQIVAEYFGICKQDILSKNQKREYVVPRQLAMYFCRQKLKIPYTKLGAVFGRDHSTVISSIKTVQSQLDENNKEVIDQLNGITKILHK</sequence>
<dbReference type="GO" id="GO:0005737">
    <property type="term" value="C:cytoplasm"/>
    <property type="evidence" value="ECO:0007669"/>
    <property type="project" value="UniProtKB-SubCell"/>
</dbReference>
<dbReference type="NCBIfam" id="NF009087">
    <property type="entry name" value="PRK12422.1"/>
    <property type="match status" value="1"/>
</dbReference>
<dbReference type="InterPro" id="IPR018312">
    <property type="entry name" value="Chromosome_initiator_DnaA_CS"/>
</dbReference>
<gene>
    <name evidence="14" type="primary">dnaA3</name>
    <name evidence="8" type="synonym">dnaA</name>
    <name evidence="14" type="ordered locus">wcw_1006</name>
</gene>
<dbReference type="InterPro" id="IPR038454">
    <property type="entry name" value="DnaA_N_sf"/>
</dbReference>
<evidence type="ECO:0000313" key="14">
    <source>
        <dbReference type="EMBL" id="ADI38365.1"/>
    </source>
</evidence>
<reference evidence="14 15" key="1">
    <citation type="journal article" date="2010" name="PLoS ONE">
        <title>The Waddlia genome: a window into chlamydial biology.</title>
        <authorList>
            <person name="Bertelli C."/>
            <person name="Collyn F."/>
            <person name="Croxatto A."/>
            <person name="Ruckert C."/>
            <person name="Polkinghorne A."/>
            <person name="Kebbi-Beghdadi C."/>
            <person name="Goesmann A."/>
            <person name="Vaughan L."/>
            <person name="Greub G."/>
        </authorList>
    </citation>
    <scope>NUCLEOTIDE SEQUENCE [LARGE SCALE GENOMIC DNA]</scope>
    <source>
        <strain evidence="15">ATCC VR-1470 / WSU 86-1044</strain>
    </source>
</reference>
<keyword evidence="2 8" id="KW-0963">Cytoplasm</keyword>